<dbReference type="Gene3D" id="1.10.1200.10">
    <property type="entry name" value="ACP-like"/>
    <property type="match status" value="1"/>
</dbReference>
<dbReference type="NCBIfam" id="NF002150">
    <property type="entry name" value="PRK00982.1-4"/>
    <property type="match status" value="1"/>
</dbReference>
<proteinExistence type="inferred from homology"/>
<sequence length="81" mass="8893">MERAEIESKMRELLVEELGLDADAIAMDARFEEDLEVDSLGVVELLMALEDNFGVQIPDEEAESIGTVGQAVDLVEQKLNG</sequence>
<dbReference type="GO" id="GO:0016020">
    <property type="term" value="C:membrane"/>
    <property type="evidence" value="ECO:0007669"/>
    <property type="project" value="GOC"/>
</dbReference>
<dbReference type="InterPro" id="IPR036736">
    <property type="entry name" value="ACP-like_sf"/>
</dbReference>
<dbReference type="GO" id="GO:0000035">
    <property type="term" value="F:acyl binding"/>
    <property type="evidence" value="ECO:0007669"/>
    <property type="project" value="TreeGrafter"/>
</dbReference>
<dbReference type="PANTHER" id="PTHR20863">
    <property type="entry name" value="ACYL CARRIER PROTEIN"/>
    <property type="match status" value="1"/>
</dbReference>
<gene>
    <name evidence="4" type="ORF">MNBD_ACTINO01-758</name>
</gene>
<dbReference type="GO" id="GO:0005829">
    <property type="term" value="C:cytosol"/>
    <property type="evidence" value="ECO:0007669"/>
    <property type="project" value="TreeGrafter"/>
</dbReference>
<dbReference type="GO" id="GO:0000036">
    <property type="term" value="F:acyl carrier activity"/>
    <property type="evidence" value="ECO:0007669"/>
    <property type="project" value="TreeGrafter"/>
</dbReference>
<feature type="domain" description="Carrier" evidence="3">
    <location>
        <begin position="4"/>
        <end position="79"/>
    </location>
</feature>
<name>A0A3B0T324_9ZZZZ</name>
<dbReference type="InterPro" id="IPR009081">
    <property type="entry name" value="PP-bd_ACP"/>
</dbReference>
<protein>
    <submittedName>
        <fullName evidence="4">Acyl carrier protein</fullName>
    </submittedName>
</protein>
<dbReference type="HAMAP" id="MF_01217">
    <property type="entry name" value="Acyl_carrier"/>
    <property type="match status" value="1"/>
</dbReference>
<accession>A0A3B0T324</accession>
<evidence type="ECO:0000313" key="4">
    <source>
        <dbReference type="EMBL" id="VAW01336.1"/>
    </source>
</evidence>
<dbReference type="AlphaFoldDB" id="A0A3B0T324"/>
<dbReference type="EMBL" id="UOEI01000299">
    <property type="protein sequence ID" value="VAW01336.1"/>
    <property type="molecule type" value="Genomic_DNA"/>
</dbReference>
<dbReference type="SUPFAM" id="SSF47336">
    <property type="entry name" value="ACP-like"/>
    <property type="match status" value="1"/>
</dbReference>
<reference evidence="4" key="1">
    <citation type="submission" date="2018-06" db="EMBL/GenBank/DDBJ databases">
        <authorList>
            <person name="Zhirakovskaya E."/>
        </authorList>
    </citation>
    <scope>NUCLEOTIDE SEQUENCE</scope>
</reference>
<dbReference type="InterPro" id="IPR003231">
    <property type="entry name" value="ACP"/>
</dbReference>
<dbReference type="NCBIfam" id="NF002148">
    <property type="entry name" value="PRK00982.1-2"/>
    <property type="match status" value="1"/>
</dbReference>
<evidence type="ECO:0000256" key="1">
    <source>
        <dbReference type="ARBA" id="ARBA00022450"/>
    </source>
</evidence>
<organism evidence="4">
    <name type="scientific">hydrothermal vent metagenome</name>
    <dbReference type="NCBI Taxonomy" id="652676"/>
    <lineage>
        <taxon>unclassified sequences</taxon>
        <taxon>metagenomes</taxon>
        <taxon>ecological metagenomes</taxon>
    </lineage>
</organism>
<dbReference type="PROSITE" id="PS50075">
    <property type="entry name" value="CARRIER"/>
    <property type="match status" value="1"/>
</dbReference>
<dbReference type="NCBIfam" id="TIGR00517">
    <property type="entry name" value="acyl_carrier"/>
    <property type="match status" value="1"/>
</dbReference>
<dbReference type="Pfam" id="PF00550">
    <property type="entry name" value="PP-binding"/>
    <property type="match status" value="1"/>
</dbReference>
<keyword evidence="2" id="KW-0597">Phosphoprotein</keyword>
<dbReference type="PANTHER" id="PTHR20863:SF76">
    <property type="entry name" value="CARRIER DOMAIN-CONTAINING PROTEIN"/>
    <property type="match status" value="1"/>
</dbReference>
<evidence type="ECO:0000256" key="2">
    <source>
        <dbReference type="ARBA" id="ARBA00022553"/>
    </source>
</evidence>
<dbReference type="GO" id="GO:0009245">
    <property type="term" value="P:lipid A biosynthetic process"/>
    <property type="evidence" value="ECO:0007669"/>
    <property type="project" value="TreeGrafter"/>
</dbReference>
<evidence type="ECO:0000259" key="3">
    <source>
        <dbReference type="PROSITE" id="PS50075"/>
    </source>
</evidence>
<keyword evidence="1" id="KW-0596">Phosphopantetheine</keyword>